<feature type="transmembrane region" description="Helical" evidence="1">
    <location>
        <begin position="170"/>
        <end position="185"/>
    </location>
</feature>
<feature type="transmembrane region" description="Helical" evidence="1">
    <location>
        <begin position="146"/>
        <end position="163"/>
    </location>
</feature>
<evidence type="ECO:0000256" key="1">
    <source>
        <dbReference type="SAM" id="Phobius"/>
    </source>
</evidence>
<feature type="transmembrane region" description="Helical" evidence="1">
    <location>
        <begin position="84"/>
        <end position="109"/>
    </location>
</feature>
<gene>
    <name evidence="2" type="ORF">EHQ95_04940</name>
</gene>
<name>A0ABY2NQM1_9LEPT</name>
<evidence type="ECO:0000313" key="3">
    <source>
        <dbReference type="Proteomes" id="UP000298112"/>
    </source>
</evidence>
<organism evidence="2 3">
    <name type="scientific">Leptospira vanthielii</name>
    <dbReference type="NCBI Taxonomy" id="293085"/>
    <lineage>
        <taxon>Bacteria</taxon>
        <taxon>Pseudomonadati</taxon>
        <taxon>Spirochaetota</taxon>
        <taxon>Spirochaetia</taxon>
        <taxon>Leptospirales</taxon>
        <taxon>Leptospiraceae</taxon>
        <taxon>Leptospira</taxon>
    </lineage>
</organism>
<keyword evidence="1" id="KW-0812">Transmembrane</keyword>
<accession>A0ABY2NQM1</accession>
<proteinExistence type="predicted"/>
<comment type="caution">
    <text evidence="2">The sequence shown here is derived from an EMBL/GenBank/DDBJ whole genome shotgun (WGS) entry which is preliminary data.</text>
</comment>
<sequence>MKRIRPFALLLFFFLFYLWNTKDLFLNDNLYGRFDWDMYSFHVEFLRKSFLEFGTIFPLWNPYYGAGFPVWENPTSKMASFTHLFVLFFPTLTALKISFLFYFILSGILNFHSFRIYTKSNVLASILFTLVFQFSGFVFQKFYAGHLNQIPGLFLPALVFYILSFTKKQNWGIAIVVTTITYILLSEGSIYPLSQTAFLVFFLGIREVYLSDSPRNSIWRLAKLSFFVLGILAIKWFPMYQFIHSAGRYFVADQFSLDWKDYYPIFFGSSQHPLLAQSLSQMQYRYWEYGNYLGQVPLLLFPLLLLNKKKMVSVLFLLLFVLWLMAGNTSAYSPAAILEHLPIYSLERVYPRWSLSAIFLYIWCLAVGFQNLGNLVPKKFHKGFGIVTILCLLLHAQDTRRMNTKFLSEIFILPLPKVSIQNQNHYPITVPTVPNYGSDSKMLPALKANLSTNDIYENITFYFTNQTIGDKDYKGEFYLLSTKQEYVPKKWKPDHVEFDFLKKGETLVFNQKYHPAFTTSVSGLEPCSFNGYLAVHPTEDQKNISIEYSLYRSLTSQSLSPICNVTTTDEAN</sequence>
<feature type="transmembrane region" description="Helical" evidence="1">
    <location>
        <begin position="221"/>
        <end position="243"/>
    </location>
</feature>
<keyword evidence="1" id="KW-0472">Membrane</keyword>
<feature type="transmembrane region" description="Helical" evidence="1">
    <location>
        <begin position="353"/>
        <end position="372"/>
    </location>
</feature>
<dbReference type="Proteomes" id="UP000298112">
    <property type="component" value="Unassembled WGS sequence"/>
</dbReference>
<feature type="transmembrane region" description="Helical" evidence="1">
    <location>
        <begin position="121"/>
        <end position="140"/>
    </location>
</feature>
<protein>
    <submittedName>
        <fullName evidence="2">Uncharacterized protein</fullName>
    </submittedName>
</protein>
<dbReference type="RefSeq" id="WP_135657480.1">
    <property type="nucleotide sequence ID" value="NZ_RQHF01000012.1"/>
</dbReference>
<dbReference type="EMBL" id="RQHF01000012">
    <property type="protein sequence ID" value="TGM59069.1"/>
    <property type="molecule type" value="Genomic_DNA"/>
</dbReference>
<evidence type="ECO:0000313" key="2">
    <source>
        <dbReference type="EMBL" id="TGM59069.1"/>
    </source>
</evidence>
<keyword evidence="3" id="KW-1185">Reference proteome</keyword>
<reference evidence="3" key="1">
    <citation type="journal article" date="2019" name="PLoS Negl. Trop. Dis.">
        <title>Revisiting the worldwide diversity of Leptospira species in the environment.</title>
        <authorList>
            <person name="Vincent A.T."/>
            <person name="Schiettekatte O."/>
            <person name="Bourhy P."/>
            <person name="Veyrier F.J."/>
            <person name="Picardeau M."/>
        </authorList>
    </citation>
    <scope>NUCLEOTIDE SEQUENCE [LARGE SCALE GENOMIC DNA]</scope>
    <source>
        <strain evidence="3">201601955</strain>
    </source>
</reference>
<keyword evidence="1" id="KW-1133">Transmembrane helix</keyword>
<feature type="transmembrane region" description="Helical" evidence="1">
    <location>
        <begin position="314"/>
        <end position="333"/>
    </location>
</feature>